<keyword evidence="1" id="KW-0378">Hydrolase</keyword>
<dbReference type="GO" id="GO:0016791">
    <property type="term" value="F:phosphatase activity"/>
    <property type="evidence" value="ECO:0007669"/>
    <property type="project" value="TreeGrafter"/>
</dbReference>
<dbReference type="AlphaFoldDB" id="A0A7S9LNM6"/>
<evidence type="ECO:0000313" key="1">
    <source>
        <dbReference type="EMBL" id="QPH52423.1"/>
    </source>
</evidence>
<sequence>MTPRIIESLTEISGTYDAVFCDLWGCLHNGVTAFPEAVAAMEAFRDTGGTVVLVTNSPRPSPAVVTQLDGLNVPREIYHAVASSGDAAVDALASGMFGKRIYHIGPQRDESFFQAVSTEDFYRGTDIERVPLEEAEGIVCTGLFDDETETPDDYRATILCGVNKGLKMLCANPDIFVDRGDKRIWCAGGIAQAYEAAGGDARSFGKPHAPIYQLARRRMEEARGESVADDRILCIGDGIATDIAGGMGEGLDTLFITGGLAAEETGTDRQPDPEKLAAFLNRHDLTPTASMGFLR</sequence>
<dbReference type="InterPro" id="IPR006357">
    <property type="entry name" value="HAD-SF_hydro_IIA"/>
</dbReference>
<dbReference type="RefSeq" id="WP_196101637.1">
    <property type="nucleotide sequence ID" value="NZ_CP064942.1"/>
</dbReference>
<dbReference type="Proteomes" id="UP000594800">
    <property type="component" value="Chromosome"/>
</dbReference>
<evidence type="ECO:0000313" key="2">
    <source>
        <dbReference type="Proteomes" id="UP000594800"/>
    </source>
</evidence>
<dbReference type="InterPro" id="IPR006356">
    <property type="entry name" value="HAD-SF_hydro_IIA_hyp3"/>
</dbReference>
<keyword evidence="2" id="KW-1185">Reference proteome</keyword>
<dbReference type="InterPro" id="IPR023214">
    <property type="entry name" value="HAD_sf"/>
</dbReference>
<gene>
    <name evidence="1" type="ORF">I0K15_11360</name>
</gene>
<protein>
    <submittedName>
        <fullName evidence="1">TIGR01459 family HAD-type hydrolase</fullName>
    </submittedName>
</protein>
<reference evidence="1 2" key="1">
    <citation type="submission" date="2020-11" db="EMBL/GenBank/DDBJ databases">
        <title>Description of Pontivivens ytuae sp. nov. isolated from deep sea sediment of Mariana Trench.</title>
        <authorList>
            <person name="Wang Z."/>
            <person name="Sun Q.-L."/>
            <person name="Xu X.-D."/>
            <person name="Tang Y.-Z."/>
            <person name="Zhang J."/>
        </authorList>
    </citation>
    <scope>NUCLEOTIDE SEQUENCE [LARGE SCALE GENOMIC DNA]</scope>
    <source>
        <strain evidence="1 2">MT2928</strain>
    </source>
</reference>
<dbReference type="PANTHER" id="PTHR19288:SF90">
    <property type="entry name" value="OS08G0542600 PROTEIN"/>
    <property type="match status" value="1"/>
</dbReference>
<dbReference type="PANTHER" id="PTHR19288">
    <property type="entry name" value="4-NITROPHENYLPHOSPHATASE-RELATED"/>
    <property type="match status" value="1"/>
</dbReference>
<dbReference type="NCBIfam" id="TIGR01459">
    <property type="entry name" value="HAD-SF-IIA-hyp4"/>
    <property type="match status" value="1"/>
</dbReference>
<accession>A0A7S9LNM6</accession>
<proteinExistence type="predicted"/>
<dbReference type="CDD" id="cd07525">
    <property type="entry name" value="HAD_like"/>
    <property type="match status" value="1"/>
</dbReference>
<dbReference type="EMBL" id="CP064942">
    <property type="protein sequence ID" value="QPH52423.1"/>
    <property type="molecule type" value="Genomic_DNA"/>
</dbReference>
<dbReference type="SUPFAM" id="SSF56784">
    <property type="entry name" value="HAD-like"/>
    <property type="match status" value="1"/>
</dbReference>
<dbReference type="Pfam" id="PF13242">
    <property type="entry name" value="Hydrolase_like"/>
    <property type="match status" value="1"/>
</dbReference>
<dbReference type="Pfam" id="PF13344">
    <property type="entry name" value="Hydrolase_6"/>
    <property type="match status" value="1"/>
</dbReference>
<dbReference type="NCBIfam" id="TIGR01460">
    <property type="entry name" value="HAD-SF-IIA"/>
    <property type="match status" value="1"/>
</dbReference>
<dbReference type="GO" id="GO:0005737">
    <property type="term" value="C:cytoplasm"/>
    <property type="evidence" value="ECO:0007669"/>
    <property type="project" value="TreeGrafter"/>
</dbReference>
<dbReference type="InterPro" id="IPR036412">
    <property type="entry name" value="HAD-like_sf"/>
</dbReference>
<name>A0A7S9LNM6_9RHOB</name>
<dbReference type="Gene3D" id="3.40.50.1000">
    <property type="entry name" value="HAD superfamily/HAD-like"/>
    <property type="match status" value="2"/>
</dbReference>
<dbReference type="KEGG" id="poz:I0K15_11360"/>
<organism evidence="1 2">
    <name type="scientific">Pontivivens ytuae</name>
    <dbReference type="NCBI Taxonomy" id="2789856"/>
    <lineage>
        <taxon>Bacteria</taxon>
        <taxon>Pseudomonadati</taxon>
        <taxon>Pseudomonadota</taxon>
        <taxon>Alphaproteobacteria</taxon>
        <taxon>Rhodobacterales</taxon>
        <taxon>Paracoccaceae</taxon>
        <taxon>Pontivivens</taxon>
    </lineage>
</organism>